<feature type="transmembrane region" description="Helical" evidence="1">
    <location>
        <begin position="119"/>
        <end position="145"/>
    </location>
</feature>
<proteinExistence type="predicted"/>
<evidence type="ECO:0000256" key="1">
    <source>
        <dbReference type="SAM" id="Phobius"/>
    </source>
</evidence>
<feature type="transmembrane region" description="Helical" evidence="1">
    <location>
        <begin position="165"/>
        <end position="188"/>
    </location>
</feature>
<feature type="domain" description="GP-PDE" evidence="2">
    <location>
        <begin position="347"/>
        <end position="577"/>
    </location>
</feature>
<organism evidence="3 4">
    <name type="scientific">Marinobacter orientalis</name>
    <dbReference type="NCBI Taxonomy" id="1928859"/>
    <lineage>
        <taxon>Bacteria</taxon>
        <taxon>Pseudomonadati</taxon>
        <taxon>Pseudomonadota</taxon>
        <taxon>Gammaproteobacteria</taxon>
        <taxon>Pseudomonadales</taxon>
        <taxon>Marinobacteraceae</taxon>
        <taxon>Marinobacter</taxon>
    </lineage>
</organism>
<keyword evidence="1" id="KW-0812">Transmembrane</keyword>
<evidence type="ECO:0000313" key="3">
    <source>
        <dbReference type="EMBL" id="NMT64592.1"/>
    </source>
</evidence>
<dbReference type="Pfam" id="PF03009">
    <property type="entry name" value="GDPD"/>
    <property type="match status" value="1"/>
</dbReference>
<feature type="transmembrane region" description="Helical" evidence="1">
    <location>
        <begin position="317"/>
        <end position="338"/>
    </location>
</feature>
<dbReference type="SUPFAM" id="SSF51695">
    <property type="entry name" value="PLC-like phosphodiesterases"/>
    <property type="match status" value="1"/>
</dbReference>
<dbReference type="EMBL" id="JABCKY010000005">
    <property type="protein sequence ID" value="NMT64592.1"/>
    <property type="molecule type" value="Genomic_DNA"/>
</dbReference>
<keyword evidence="1" id="KW-0472">Membrane</keyword>
<dbReference type="InterPro" id="IPR030395">
    <property type="entry name" value="GP_PDE_dom"/>
</dbReference>
<feature type="transmembrane region" description="Helical" evidence="1">
    <location>
        <begin position="20"/>
        <end position="38"/>
    </location>
</feature>
<feature type="transmembrane region" description="Helical" evidence="1">
    <location>
        <begin position="225"/>
        <end position="247"/>
    </location>
</feature>
<evidence type="ECO:0000313" key="4">
    <source>
        <dbReference type="Proteomes" id="UP000567186"/>
    </source>
</evidence>
<dbReference type="GO" id="GO:0008081">
    <property type="term" value="F:phosphoric diester hydrolase activity"/>
    <property type="evidence" value="ECO:0007669"/>
    <property type="project" value="InterPro"/>
</dbReference>
<protein>
    <submittedName>
        <fullName evidence="3">Glycerophosphodiester phosphodiesterase</fullName>
    </submittedName>
</protein>
<comment type="caution">
    <text evidence="3">The sequence shown here is derived from an EMBL/GenBank/DDBJ whole genome shotgun (WGS) entry which is preliminary data.</text>
</comment>
<dbReference type="PANTHER" id="PTHR46211">
    <property type="entry name" value="GLYCEROPHOSPHORYL DIESTER PHOSPHODIESTERASE"/>
    <property type="match status" value="1"/>
</dbReference>
<reference evidence="3 4" key="1">
    <citation type="submission" date="2020-04" db="EMBL/GenBank/DDBJ databases">
        <title>Marinobacter oceani sp. nov., isolated from marine solar saltern.</title>
        <authorList>
            <person name="Chen X.-Y."/>
        </authorList>
    </citation>
    <scope>NUCLEOTIDE SEQUENCE [LARGE SCALE GENOMIC DNA]</scope>
    <source>
        <strain evidence="3 4">W62</strain>
    </source>
</reference>
<name>A0A7Y0RE62_9GAMM</name>
<dbReference type="OrthoDB" id="9795622at2"/>
<dbReference type="AlphaFoldDB" id="A0A7Y0RE62"/>
<gene>
    <name evidence="3" type="ORF">HIU99_13430</name>
</gene>
<dbReference type="PROSITE" id="PS51704">
    <property type="entry name" value="GP_PDE"/>
    <property type="match status" value="1"/>
</dbReference>
<dbReference type="PANTHER" id="PTHR46211:SF1">
    <property type="entry name" value="GLYCEROPHOSPHODIESTER PHOSPHODIESTERASE, CYTOPLASMIC"/>
    <property type="match status" value="1"/>
</dbReference>
<sequence length="598" mass="65768">MKILALHALAYLHTHRRSLLIFYLFFTGLTIAALTPLFSGTLAALRPVTGQAAISTGGLVQFVTSPGGLLWLAITATIAALLVILQQAGMTWIAASAGNREYRIALSALWILARRFRKLSALALLQVAGHLLVAMPFLVTLILAYQFLLSPYDVYYLRLERPPAVWWFMGISGIAALGIVACNGWLYLRWILSVPLVLLDDHGAREALRLSNHYVHGQRLPATGALLAGLAGLVLLPILVTLVFQGIGSQLLPRLPERMDLLMPVTLGFVALYIVFTITLAFAGIAAYSMLIYSVYRRATGHHQRVSVRNLPRQAGAMTWTAEILVIVLAVGQAWFVLQSFEQQDEVSITAHRGSAFKAPENTLSAIEQAIEDGSGYIEIDVRMTADGVPVLWHDADMKRVFGLDGKISDITLQEARGRDAGSWFAPGFSTERIATLEEAIIATRGKARLYVDIKPDPDTPELTRKVVRLLQNMNAVEGTVIAAAEWYVLAEARSLEPALKTTLLAQFIVGPLWEGSFDNLGLRQNRVTPAAVAQTHQSGNELHVWTVNNPVAMSRFIDMGVDNIITDRPDVLADLLEHRRGLSDAEVLVVKLRNWLR</sequence>
<evidence type="ECO:0000259" key="2">
    <source>
        <dbReference type="PROSITE" id="PS51704"/>
    </source>
</evidence>
<dbReference type="GO" id="GO:0006629">
    <property type="term" value="P:lipid metabolic process"/>
    <property type="evidence" value="ECO:0007669"/>
    <property type="project" value="InterPro"/>
</dbReference>
<dbReference type="InterPro" id="IPR017946">
    <property type="entry name" value="PLC-like_Pdiesterase_TIM-brl"/>
</dbReference>
<dbReference type="InterPro" id="IPR018476">
    <property type="entry name" value="GlyceroP-diester-Pdiesterase_M"/>
</dbReference>
<dbReference type="Proteomes" id="UP000567186">
    <property type="component" value="Unassembled WGS sequence"/>
</dbReference>
<dbReference type="Gene3D" id="3.20.20.190">
    <property type="entry name" value="Phosphatidylinositol (PI) phosphodiesterase"/>
    <property type="match status" value="1"/>
</dbReference>
<dbReference type="RefSeq" id="WP_135956184.1">
    <property type="nucleotide sequence ID" value="NZ_JABCKY010000005.1"/>
</dbReference>
<keyword evidence="1" id="KW-1133">Transmembrane helix</keyword>
<accession>A0A7Y0RE62</accession>
<dbReference type="Pfam" id="PF10110">
    <property type="entry name" value="GPDPase_memb"/>
    <property type="match status" value="1"/>
</dbReference>
<keyword evidence="4" id="KW-1185">Reference proteome</keyword>
<feature type="transmembrane region" description="Helical" evidence="1">
    <location>
        <begin position="267"/>
        <end position="296"/>
    </location>
</feature>
<feature type="transmembrane region" description="Helical" evidence="1">
    <location>
        <begin position="69"/>
        <end position="98"/>
    </location>
</feature>